<gene>
    <name evidence="6" type="ORF">MNBD_GAMMA22-2345</name>
</gene>
<keyword evidence="3" id="KW-0547">Nucleotide-binding</keyword>
<reference evidence="6" key="1">
    <citation type="submission" date="2018-06" db="EMBL/GenBank/DDBJ databases">
        <authorList>
            <person name="Zhirakovskaya E."/>
        </authorList>
    </citation>
    <scope>NUCLEOTIDE SEQUENCE</scope>
</reference>
<organism evidence="6">
    <name type="scientific">hydrothermal vent metagenome</name>
    <dbReference type="NCBI Taxonomy" id="652676"/>
    <lineage>
        <taxon>unclassified sequences</taxon>
        <taxon>metagenomes</taxon>
        <taxon>ecological metagenomes</taxon>
    </lineage>
</organism>
<dbReference type="Gene3D" id="3.40.50.300">
    <property type="entry name" value="P-loop containing nucleotide triphosphate hydrolases"/>
    <property type="match status" value="1"/>
</dbReference>
<name>A0A3B0ZXJ1_9ZZZZ</name>
<dbReference type="SUPFAM" id="SSF52540">
    <property type="entry name" value="P-loop containing nucleoside triphosphate hydrolases"/>
    <property type="match status" value="1"/>
</dbReference>
<dbReference type="InterPro" id="IPR027417">
    <property type="entry name" value="P-loop_NTPase"/>
</dbReference>
<dbReference type="Pfam" id="PF00005">
    <property type="entry name" value="ABC_tran"/>
    <property type="match status" value="1"/>
</dbReference>
<dbReference type="GO" id="GO:0005524">
    <property type="term" value="F:ATP binding"/>
    <property type="evidence" value="ECO:0007669"/>
    <property type="project" value="UniProtKB-KW"/>
</dbReference>
<dbReference type="PANTHER" id="PTHR43117:SF4">
    <property type="entry name" value="OSMOPROTECTANT IMPORT ATP-BINDING PROTEIN OSMV"/>
    <property type="match status" value="1"/>
</dbReference>
<dbReference type="GO" id="GO:0016887">
    <property type="term" value="F:ATP hydrolysis activity"/>
    <property type="evidence" value="ECO:0007669"/>
    <property type="project" value="InterPro"/>
</dbReference>
<feature type="domain" description="ABC transporter" evidence="5">
    <location>
        <begin position="42"/>
        <end position="275"/>
    </location>
</feature>
<evidence type="ECO:0000256" key="1">
    <source>
        <dbReference type="ARBA" id="ARBA00005417"/>
    </source>
</evidence>
<protein>
    <submittedName>
        <fullName evidence="6">ABC transporter, ATP-binding protein (Cluster 13, osmolytes)</fullName>
    </submittedName>
</protein>
<proteinExistence type="inferred from homology"/>
<comment type="similarity">
    <text evidence="1">Belongs to the ABC transporter superfamily.</text>
</comment>
<evidence type="ECO:0000256" key="3">
    <source>
        <dbReference type="ARBA" id="ARBA00022741"/>
    </source>
</evidence>
<dbReference type="PROSITE" id="PS50893">
    <property type="entry name" value="ABC_TRANSPORTER_2"/>
    <property type="match status" value="1"/>
</dbReference>
<accession>A0A3B0ZXJ1</accession>
<keyword evidence="4 6" id="KW-0067">ATP-binding</keyword>
<dbReference type="InterPro" id="IPR003593">
    <property type="entry name" value="AAA+_ATPase"/>
</dbReference>
<evidence type="ECO:0000256" key="2">
    <source>
        <dbReference type="ARBA" id="ARBA00022448"/>
    </source>
</evidence>
<dbReference type="SMART" id="SM00382">
    <property type="entry name" value="AAA"/>
    <property type="match status" value="1"/>
</dbReference>
<keyword evidence="2" id="KW-0813">Transport</keyword>
<evidence type="ECO:0000256" key="4">
    <source>
        <dbReference type="ARBA" id="ARBA00022840"/>
    </source>
</evidence>
<dbReference type="EMBL" id="UOFS01000011">
    <property type="protein sequence ID" value="VAW92097.1"/>
    <property type="molecule type" value="Genomic_DNA"/>
</dbReference>
<dbReference type="FunFam" id="3.40.50.300:FF:000425">
    <property type="entry name" value="Probable ABC transporter, ATP-binding subunit"/>
    <property type="match status" value="1"/>
</dbReference>
<evidence type="ECO:0000259" key="5">
    <source>
        <dbReference type="PROSITE" id="PS50893"/>
    </source>
</evidence>
<dbReference type="PANTHER" id="PTHR43117">
    <property type="entry name" value="OSMOPROTECTANT IMPORT ATP-BINDING PROTEIN OSMV"/>
    <property type="match status" value="1"/>
</dbReference>
<sequence>MKLGDNVILKWLNSYHYFLIFRLLVKYKLEEFQQISDTATMLKLENISIHYGDTPALSAINLEFQPNKTTILIGPSGCGKSTLLRLIAGLIKAEIGSIIVEGSTLTSENITALRHRMGYVIQEGGLFPHLTVRDNVTLMACYLSWPAIKIETRLHELAELVHITPNFFNRYPSELSGGQRQRVSLMRALMLDPDLLLLDEPLGALDPMIRFDLQQELKEIFNRLDKTVIMVTHDIAEAAFFADHIVLMRDGQLIQQGTLAELAKTPTEAFVTQFINAQRSPLAMLDKALS</sequence>
<dbReference type="InterPro" id="IPR003439">
    <property type="entry name" value="ABC_transporter-like_ATP-bd"/>
</dbReference>
<dbReference type="AlphaFoldDB" id="A0A3B0ZXJ1"/>
<evidence type="ECO:0000313" key="6">
    <source>
        <dbReference type="EMBL" id="VAW92097.1"/>
    </source>
</evidence>